<evidence type="ECO:0000256" key="1">
    <source>
        <dbReference type="SAM" id="SignalP"/>
    </source>
</evidence>
<protein>
    <submittedName>
        <fullName evidence="3">Peptidase family M28</fullName>
    </submittedName>
</protein>
<dbReference type="GO" id="GO:0008235">
    <property type="term" value="F:metalloexopeptidase activity"/>
    <property type="evidence" value="ECO:0007669"/>
    <property type="project" value="InterPro"/>
</dbReference>
<dbReference type="InterPro" id="IPR045175">
    <property type="entry name" value="M28_fam"/>
</dbReference>
<dbReference type="PROSITE" id="PS51257">
    <property type="entry name" value="PROKAR_LIPOPROTEIN"/>
    <property type="match status" value="1"/>
</dbReference>
<evidence type="ECO:0000259" key="2">
    <source>
        <dbReference type="Pfam" id="PF04389"/>
    </source>
</evidence>
<keyword evidence="4" id="KW-1185">Reference proteome</keyword>
<name>A0A1H7SKR4_OLID1</name>
<sequence>MIRLLLCFLVIFSSCAVKKDTQLAMDELHVEKVINTLAADEMFGRGVFTPGIDSAANFISREFKSAGLKMLPNSDSYLQRFNAIQVRPSICEITINGEVLPEGNAFAISEQTGLNWNENPEIITKSIVSGDNFRQRYREIISENKDAIVYVNEAFSEEFNQLRHHIQGGRILSGQLREGKASYIFVLRNEVARSFRVNYAGAVTTGRLSNVIGVLPGKSRPNEYVVFSAHYDHLGVIEPVGQDSIANGADDDASGVTAVISLANIFAQQHNNERTLIFVTFTAEESGGFGSKYFSEQLDPKDVVAMINIEMIGKDSKFGPNTLYITGFDKSDLGKIMQANAKRTGFAFHPDPYPDQNLFYRSDNATLAALGVPAHTASTSQIDQDKFYHTVKDELQTLDIKNIISSIKAIAIGTTSIISGKDTPTRIPPLKN</sequence>
<evidence type="ECO:0000313" key="3">
    <source>
        <dbReference type="EMBL" id="SEL73250.1"/>
    </source>
</evidence>
<dbReference type="SUPFAM" id="SSF53187">
    <property type="entry name" value="Zn-dependent exopeptidases"/>
    <property type="match status" value="1"/>
</dbReference>
<accession>A0A1H7SKR4</accession>
<reference evidence="4" key="1">
    <citation type="submission" date="2016-10" db="EMBL/GenBank/DDBJ databases">
        <authorList>
            <person name="Varghese N."/>
            <person name="Submissions S."/>
        </authorList>
    </citation>
    <scope>NUCLEOTIDE SEQUENCE [LARGE SCALE GENOMIC DNA]</scope>
    <source>
        <strain evidence="4">DSM 18733</strain>
    </source>
</reference>
<organism evidence="3 4">
    <name type="scientific">Olivibacter domesticus</name>
    <name type="common">Pseudosphingobacterium domesticum</name>
    <dbReference type="NCBI Taxonomy" id="407022"/>
    <lineage>
        <taxon>Bacteria</taxon>
        <taxon>Pseudomonadati</taxon>
        <taxon>Bacteroidota</taxon>
        <taxon>Sphingobacteriia</taxon>
        <taxon>Sphingobacteriales</taxon>
        <taxon>Sphingobacteriaceae</taxon>
        <taxon>Olivibacter</taxon>
    </lineage>
</organism>
<dbReference type="EMBL" id="FOAF01000003">
    <property type="protein sequence ID" value="SEL73250.1"/>
    <property type="molecule type" value="Genomic_DNA"/>
</dbReference>
<feature type="signal peptide" evidence="1">
    <location>
        <begin position="1"/>
        <end position="19"/>
    </location>
</feature>
<dbReference type="RefSeq" id="WP_093326411.1">
    <property type="nucleotide sequence ID" value="NZ_FOAF01000003.1"/>
</dbReference>
<dbReference type="Pfam" id="PF04389">
    <property type="entry name" value="Peptidase_M28"/>
    <property type="match status" value="1"/>
</dbReference>
<dbReference type="Gene3D" id="3.40.630.10">
    <property type="entry name" value="Zn peptidases"/>
    <property type="match status" value="1"/>
</dbReference>
<dbReference type="InterPro" id="IPR007484">
    <property type="entry name" value="Peptidase_M28"/>
</dbReference>
<dbReference type="PANTHER" id="PTHR12147:SF26">
    <property type="entry name" value="PEPTIDASE M28 DOMAIN-CONTAINING PROTEIN"/>
    <property type="match status" value="1"/>
</dbReference>
<feature type="domain" description="Peptidase M28" evidence="2">
    <location>
        <begin position="210"/>
        <end position="405"/>
    </location>
</feature>
<proteinExistence type="predicted"/>
<dbReference type="STRING" id="407022.SAMN05661044_03275"/>
<keyword evidence="1" id="KW-0732">Signal</keyword>
<dbReference type="OrthoDB" id="9764939at2"/>
<dbReference type="GO" id="GO:0006508">
    <property type="term" value="P:proteolysis"/>
    <property type="evidence" value="ECO:0007669"/>
    <property type="project" value="InterPro"/>
</dbReference>
<gene>
    <name evidence="3" type="ORF">SAMN05661044_03275</name>
</gene>
<dbReference type="Proteomes" id="UP000199421">
    <property type="component" value="Unassembled WGS sequence"/>
</dbReference>
<dbReference type="PANTHER" id="PTHR12147">
    <property type="entry name" value="METALLOPEPTIDASE M28 FAMILY MEMBER"/>
    <property type="match status" value="1"/>
</dbReference>
<dbReference type="AlphaFoldDB" id="A0A1H7SKR4"/>
<feature type="chain" id="PRO_5011708845" evidence="1">
    <location>
        <begin position="20"/>
        <end position="432"/>
    </location>
</feature>
<evidence type="ECO:0000313" key="4">
    <source>
        <dbReference type="Proteomes" id="UP000199421"/>
    </source>
</evidence>